<evidence type="ECO:0000313" key="2">
    <source>
        <dbReference type="EMBL" id="PNX97569.1"/>
    </source>
</evidence>
<dbReference type="EMBL" id="ASHM01015694">
    <property type="protein sequence ID" value="PNX97569.1"/>
    <property type="molecule type" value="Genomic_DNA"/>
</dbReference>
<gene>
    <name evidence="2" type="ORF">L195_g020800</name>
</gene>
<evidence type="ECO:0000313" key="3">
    <source>
        <dbReference type="Proteomes" id="UP000236291"/>
    </source>
</evidence>
<dbReference type="AlphaFoldDB" id="A0A2K3N3L4"/>
<comment type="caution">
    <text evidence="2">The sequence shown here is derived from an EMBL/GenBank/DDBJ whole genome shotgun (WGS) entry which is preliminary data.</text>
</comment>
<dbReference type="CDD" id="cd05402">
    <property type="entry name" value="NT_PAP_TUTase"/>
    <property type="match status" value="1"/>
</dbReference>
<protein>
    <submittedName>
        <fullName evidence="2">Nucleotidyltransferase family protein</fullName>
    </submittedName>
</protein>
<evidence type="ECO:0000259" key="1">
    <source>
        <dbReference type="Pfam" id="PF22600"/>
    </source>
</evidence>
<dbReference type="PANTHER" id="PTHR45979">
    <property type="entry name" value="PAP/OAS1 SUBSTRATE-BINDING DOMAIN SUPERFAMILY"/>
    <property type="match status" value="1"/>
</dbReference>
<name>A0A2K3N3L4_TRIPR</name>
<dbReference type="PANTHER" id="PTHR45979:SF6">
    <property type="entry name" value="NUCLEOTIDYLTRANSFERASE DOMAIN PROTEIN"/>
    <property type="match status" value="1"/>
</dbReference>
<accession>A0A2K3N3L4</accession>
<organism evidence="2 3">
    <name type="scientific">Trifolium pratense</name>
    <name type="common">Red clover</name>
    <dbReference type="NCBI Taxonomy" id="57577"/>
    <lineage>
        <taxon>Eukaryota</taxon>
        <taxon>Viridiplantae</taxon>
        <taxon>Streptophyta</taxon>
        <taxon>Embryophyta</taxon>
        <taxon>Tracheophyta</taxon>
        <taxon>Spermatophyta</taxon>
        <taxon>Magnoliopsida</taxon>
        <taxon>eudicotyledons</taxon>
        <taxon>Gunneridae</taxon>
        <taxon>Pentapetalae</taxon>
        <taxon>rosids</taxon>
        <taxon>fabids</taxon>
        <taxon>Fabales</taxon>
        <taxon>Fabaceae</taxon>
        <taxon>Papilionoideae</taxon>
        <taxon>50 kb inversion clade</taxon>
        <taxon>NPAAA clade</taxon>
        <taxon>Hologalegina</taxon>
        <taxon>IRL clade</taxon>
        <taxon>Trifolieae</taxon>
        <taxon>Trifolium</taxon>
    </lineage>
</organism>
<sequence>MGTIQGNLLLSSSRDQTMISMDEELWFKAEERAQEILCIVQPNVVSEENRKKIIDFVKRLIGGYYGGEVFVFGSVPLKTYLPDGDIDLTVLCHESVEEDLPQAVCNLLGSGEDLEYKVKDIQHIRAQVKVVKCTVKNIAVDISFNQMAGLYALRFLEQLLLLDYLCFWGP</sequence>
<dbReference type="SUPFAM" id="SSF81301">
    <property type="entry name" value="Nucleotidyltransferase"/>
    <property type="match status" value="1"/>
</dbReference>
<reference evidence="2 3" key="2">
    <citation type="journal article" date="2017" name="Front. Plant Sci.">
        <title>Gene Classification and Mining of Molecular Markers Useful in Red Clover (Trifolium pratense) Breeding.</title>
        <authorList>
            <person name="Istvanek J."/>
            <person name="Dluhosova J."/>
            <person name="Dluhos P."/>
            <person name="Patkova L."/>
            <person name="Nedelnik J."/>
            <person name="Repkova J."/>
        </authorList>
    </citation>
    <scope>NUCLEOTIDE SEQUENCE [LARGE SCALE GENOMIC DNA]</scope>
    <source>
        <strain evidence="3">cv. Tatra</strain>
        <tissue evidence="2">Young leaves</tissue>
    </source>
</reference>
<dbReference type="InterPro" id="IPR054708">
    <property type="entry name" value="MTPAP-like_central"/>
</dbReference>
<keyword evidence="2" id="KW-0808">Transferase</keyword>
<dbReference type="ExpressionAtlas" id="A0A2K3N3L4">
    <property type="expression patterns" value="baseline"/>
</dbReference>
<dbReference type="InterPro" id="IPR043519">
    <property type="entry name" value="NT_sf"/>
</dbReference>
<proteinExistence type="predicted"/>
<dbReference type="GO" id="GO:0016740">
    <property type="term" value="F:transferase activity"/>
    <property type="evidence" value="ECO:0007669"/>
    <property type="project" value="UniProtKB-KW"/>
</dbReference>
<dbReference type="InterPro" id="IPR058921">
    <property type="entry name" value="PAP/OAS1-rel"/>
</dbReference>
<dbReference type="Proteomes" id="UP000236291">
    <property type="component" value="Unassembled WGS sequence"/>
</dbReference>
<reference evidence="2 3" key="1">
    <citation type="journal article" date="2014" name="Am. J. Bot.">
        <title>Genome assembly and annotation for red clover (Trifolium pratense; Fabaceae).</title>
        <authorList>
            <person name="Istvanek J."/>
            <person name="Jaros M."/>
            <person name="Krenek A."/>
            <person name="Repkova J."/>
        </authorList>
    </citation>
    <scope>NUCLEOTIDE SEQUENCE [LARGE SCALE GENOMIC DNA]</scope>
    <source>
        <strain evidence="3">cv. Tatra</strain>
        <tissue evidence="2">Young leaves</tissue>
    </source>
</reference>
<dbReference type="Gene3D" id="3.30.460.10">
    <property type="entry name" value="Beta Polymerase, domain 2"/>
    <property type="match status" value="1"/>
</dbReference>
<feature type="domain" description="Poly(A) RNA polymerase mitochondrial-like central palm" evidence="1">
    <location>
        <begin position="34"/>
        <end position="156"/>
    </location>
</feature>
<dbReference type="Pfam" id="PF22600">
    <property type="entry name" value="MTPAP-like_central"/>
    <property type="match status" value="1"/>
</dbReference>